<dbReference type="AlphaFoldDB" id="C6TE60"/>
<accession>C6TE60</accession>
<evidence type="ECO:0000256" key="1">
    <source>
        <dbReference type="SAM" id="MobiDB-lite"/>
    </source>
</evidence>
<feature type="region of interest" description="Disordered" evidence="1">
    <location>
        <begin position="13"/>
        <end position="50"/>
    </location>
</feature>
<organism evidence="2">
    <name type="scientific">Glycine max</name>
    <name type="common">Soybean</name>
    <name type="synonym">Glycine hispida</name>
    <dbReference type="NCBI Taxonomy" id="3847"/>
    <lineage>
        <taxon>Eukaryota</taxon>
        <taxon>Viridiplantae</taxon>
        <taxon>Streptophyta</taxon>
        <taxon>Embryophyta</taxon>
        <taxon>Tracheophyta</taxon>
        <taxon>Spermatophyta</taxon>
        <taxon>Magnoliopsida</taxon>
        <taxon>eudicotyledons</taxon>
        <taxon>Gunneridae</taxon>
        <taxon>Pentapetalae</taxon>
        <taxon>rosids</taxon>
        <taxon>fabids</taxon>
        <taxon>Fabales</taxon>
        <taxon>Fabaceae</taxon>
        <taxon>Papilionoideae</taxon>
        <taxon>50 kb inversion clade</taxon>
        <taxon>NPAAA clade</taxon>
        <taxon>indigoferoid/millettioid clade</taxon>
        <taxon>Phaseoleae</taxon>
        <taxon>Glycine</taxon>
        <taxon>Glycine subgen. Soja</taxon>
    </lineage>
</organism>
<name>C6TE60_SOYBN</name>
<reference evidence="2" key="1">
    <citation type="submission" date="2009-08" db="EMBL/GenBank/DDBJ databases">
        <authorList>
            <person name="Cheung F."/>
            <person name="Xiao Y."/>
            <person name="Chan A."/>
            <person name="Moskal W."/>
            <person name="Town C.D."/>
        </authorList>
    </citation>
    <scope>NUCLEOTIDE SEQUENCE</scope>
</reference>
<evidence type="ECO:0000313" key="2">
    <source>
        <dbReference type="EMBL" id="ACU20112.1"/>
    </source>
</evidence>
<feature type="compositionally biased region" description="Basic residues" evidence="1">
    <location>
        <begin position="35"/>
        <end position="50"/>
    </location>
</feature>
<proteinExistence type="evidence at transcript level"/>
<protein>
    <submittedName>
        <fullName evidence="2">Uncharacterized protein</fullName>
    </submittedName>
</protein>
<dbReference type="EMBL" id="BT095880">
    <property type="protein sequence ID" value="ACU20112.1"/>
    <property type="molecule type" value="mRNA"/>
</dbReference>
<sequence length="72" mass="8436">MCVTHLLLPPLRRHNHFSASPNTPHAIRSQPSQQPRRHRFSPRHRQTLRTHPRFHCKVYDARGAAQEGERVA</sequence>